<proteinExistence type="predicted"/>
<dbReference type="EMBL" id="CM056816">
    <property type="protein sequence ID" value="KAJ8633655.1"/>
    <property type="molecule type" value="Genomic_DNA"/>
</dbReference>
<evidence type="ECO:0000313" key="2">
    <source>
        <dbReference type="Proteomes" id="UP001234297"/>
    </source>
</evidence>
<sequence length="344" mass="35999">MESQKPELEQEDNRDGGNTSSSSGEGLSPPPTSAPPPSSAPSSSVPPQPQQPSATATSTQLVQQLVYLKTEPVVEDRRLEFVSNKGPIVPRRVYKDRHTKVEGRGRRIRMPAVCAARIFQLTRELGHKSDGETIRWLLDHAEPAIIAATGTGTVPAIATTIDGTLKIPTQSPSAEEGEASRKRRRRTEIDKGTVSSGLAPIRPAGATPQSLMPMWTVSGGGGVLNPNPNMPTQTFLMIPPSSAIAGSSNQPQVWTFPSPATPIINLAARPISTVFSAVPGLNLATAVEIQAPTIANGGATAGNAVATTAQAAAARVVRDGKQELQLMGGPANQQQQSANPPSTS</sequence>
<organism evidence="1 2">
    <name type="scientific">Persea americana</name>
    <name type="common">Avocado</name>
    <dbReference type="NCBI Taxonomy" id="3435"/>
    <lineage>
        <taxon>Eukaryota</taxon>
        <taxon>Viridiplantae</taxon>
        <taxon>Streptophyta</taxon>
        <taxon>Embryophyta</taxon>
        <taxon>Tracheophyta</taxon>
        <taxon>Spermatophyta</taxon>
        <taxon>Magnoliopsida</taxon>
        <taxon>Magnoliidae</taxon>
        <taxon>Laurales</taxon>
        <taxon>Lauraceae</taxon>
        <taxon>Persea</taxon>
    </lineage>
</organism>
<evidence type="ECO:0000313" key="1">
    <source>
        <dbReference type="EMBL" id="KAJ8633655.1"/>
    </source>
</evidence>
<dbReference type="Proteomes" id="UP001234297">
    <property type="component" value="Chromosome 8"/>
</dbReference>
<protein>
    <submittedName>
        <fullName evidence="1">Uncharacterized protein</fullName>
    </submittedName>
</protein>
<comment type="caution">
    <text evidence="1">The sequence shown here is derived from an EMBL/GenBank/DDBJ whole genome shotgun (WGS) entry which is preliminary data.</text>
</comment>
<gene>
    <name evidence="1" type="ORF">MRB53_026991</name>
</gene>
<name>A0ACC2LJW9_PERAE</name>
<accession>A0ACC2LJW9</accession>
<reference evidence="1 2" key="1">
    <citation type="journal article" date="2022" name="Hortic Res">
        <title>A haplotype resolved chromosomal level avocado genome allows analysis of novel avocado genes.</title>
        <authorList>
            <person name="Nath O."/>
            <person name="Fletcher S.J."/>
            <person name="Hayward A."/>
            <person name="Shaw L.M."/>
            <person name="Masouleh A.K."/>
            <person name="Furtado A."/>
            <person name="Henry R.J."/>
            <person name="Mitter N."/>
        </authorList>
    </citation>
    <scope>NUCLEOTIDE SEQUENCE [LARGE SCALE GENOMIC DNA]</scope>
    <source>
        <strain evidence="2">cv. Hass</strain>
    </source>
</reference>
<keyword evidence="2" id="KW-1185">Reference proteome</keyword>